<dbReference type="Proteomes" id="UP000279259">
    <property type="component" value="Unassembled WGS sequence"/>
</dbReference>
<feature type="region of interest" description="Disordered" evidence="1">
    <location>
        <begin position="345"/>
        <end position="398"/>
    </location>
</feature>
<comment type="caution">
    <text evidence="2">The sequence shown here is derived from an EMBL/GenBank/DDBJ whole genome shotgun (WGS) entry which is preliminary data.</text>
</comment>
<sequence length="601" mass="66399">MSGTSTAPTPIPKYRFVASKWNSGIDISTLSERDISRALKGLRTASNILSTSGRPRDTALTLIENLESGSGNVSKDVDWEACARLEGAINRQSKRGFLNSSFTDFVDKATGRKDVKRIHPKTALRERLRRAKRLSTSATSASSSAAHTETRHLAHEDLLVEQQGRGEDEHGGSEYLGPYTLERPTKASAEEPEESDDESSWEGCSAVGDDADGTLEATSAPTQSSELPGITGVEDSTAPAKGGGATRWKSGIDLSNLTLTKQELSSLKTRLHKASNILYPGWGPQATASKLLENLENQPHNVSEGIEWKEFLHFKYALKHHGKESLAYTSVCTFHDKLKEHDKAMKRGEKETAARQQRRLQPGSTYGSQRGVRKRRQKGSSTSTNHAVSSSPDLSQTNTIIVLEDGSDSESDGAEEPTVSWSREECDSLLKKMKEYIKPAVRSVPVRLVENLEEMMTTGSGDLFNNIEWGQYTNWRNSASNTKSQLLKDILHGLDSQLVKPATPAPKPKSSRQLRSLIPTPTEPRVRPDHYFDPLWERGITLRSLGLEKSEIIATTLHLDRLTCEDKPDSQRRITATSLITNLFCHQENITHNIAGEDYLA</sequence>
<feature type="compositionally biased region" description="Basic residues" evidence="1">
    <location>
        <begin position="116"/>
        <end position="133"/>
    </location>
</feature>
<dbReference type="OrthoDB" id="10386709at2759"/>
<gene>
    <name evidence="2" type="ORF">EHS25_006577</name>
</gene>
<feature type="compositionally biased region" description="Polar residues" evidence="1">
    <location>
        <begin position="216"/>
        <end position="226"/>
    </location>
</feature>
<name>A0A427YSF8_9TREE</name>
<accession>A0A427YSF8</accession>
<feature type="compositionally biased region" description="Acidic residues" evidence="1">
    <location>
        <begin position="190"/>
        <end position="200"/>
    </location>
</feature>
<dbReference type="EMBL" id="RSCD01000003">
    <property type="protein sequence ID" value="RSH93925.1"/>
    <property type="molecule type" value="Genomic_DNA"/>
</dbReference>
<organism evidence="2 3">
    <name type="scientific">Saitozyma podzolica</name>
    <dbReference type="NCBI Taxonomy" id="1890683"/>
    <lineage>
        <taxon>Eukaryota</taxon>
        <taxon>Fungi</taxon>
        <taxon>Dikarya</taxon>
        <taxon>Basidiomycota</taxon>
        <taxon>Agaricomycotina</taxon>
        <taxon>Tremellomycetes</taxon>
        <taxon>Tremellales</taxon>
        <taxon>Trimorphomycetaceae</taxon>
        <taxon>Saitozyma</taxon>
    </lineage>
</organism>
<keyword evidence="3" id="KW-1185">Reference proteome</keyword>
<feature type="compositionally biased region" description="Low complexity" evidence="1">
    <location>
        <begin position="380"/>
        <end position="391"/>
    </location>
</feature>
<feature type="compositionally biased region" description="Low complexity" evidence="1">
    <location>
        <begin position="134"/>
        <end position="146"/>
    </location>
</feature>
<proteinExistence type="predicted"/>
<feature type="region of interest" description="Disordered" evidence="1">
    <location>
        <begin position="500"/>
        <end position="523"/>
    </location>
</feature>
<feature type="region of interest" description="Disordered" evidence="1">
    <location>
        <begin position="164"/>
        <end position="249"/>
    </location>
</feature>
<protein>
    <submittedName>
        <fullName evidence="2">Uncharacterized protein</fullName>
    </submittedName>
</protein>
<dbReference type="AlphaFoldDB" id="A0A427YSF8"/>
<evidence type="ECO:0000256" key="1">
    <source>
        <dbReference type="SAM" id="MobiDB-lite"/>
    </source>
</evidence>
<reference evidence="2 3" key="1">
    <citation type="submission" date="2018-11" db="EMBL/GenBank/DDBJ databases">
        <title>Genome sequence of Saitozyma podzolica DSM 27192.</title>
        <authorList>
            <person name="Aliyu H."/>
            <person name="Gorte O."/>
            <person name="Ochsenreither K."/>
        </authorList>
    </citation>
    <scope>NUCLEOTIDE SEQUENCE [LARGE SCALE GENOMIC DNA]</scope>
    <source>
        <strain evidence="2 3">DSM 27192</strain>
    </source>
</reference>
<evidence type="ECO:0000313" key="2">
    <source>
        <dbReference type="EMBL" id="RSH93925.1"/>
    </source>
</evidence>
<evidence type="ECO:0000313" key="3">
    <source>
        <dbReference type="Proteomes" id="UP000279259"/>
    </source>
</evidence>
<feature type="region of interest" description="Disordered" evidence="1">
    <location>
        <begin position="116"/>
        <end position="152"/>
    </location>
</feature>